<sequence length="205" mass="23035">MTDEKTMRGDNDSPEKIEIEIEHAGKGPLPVDPDPVLKAEDFSGEPATDEESTAVEVETPNQRIRELEDKLLRTAADFDNYKKRTARQFEEMANAATDRLMGEFLEIIDNFERAREHAREDASLESLLKGLELIHGQMVALLAKYNIEPIEALGKPFDANLHDALFQVDSDEYAEGIVAQEVARGYKQGNRVLRHSRVAVSKGKK</sequence>
<keyword evidence="3" id="KW-0963">Cytoplasm</keyword>
<dbReference type="InterPro" id="IPR013805">
    <property type="entry name" value="GrpE_CC"/>
</dbReference>
<comment type="subcellular location">
    <subcellularLocation>
        <location evidence="3">Cytoplasm</location>
    </subcellularLocation>
</comment>
<evidence type="ECO:0000313" key="7">
    <source>
        <dbReference type="EMBL" id="PWB76425.1"/>
    </source>
</evidence>
<dbReference type="PANTHER" id="PTHR21237:SF23">
    <property type="entry name" value="GRPE PROTEIN HOMOLOG, MITOCHONDRIAL"/>
    <property type="match status" value="1"/>
</dbReference>
<dbReference type="SUPFAM" id="SSF51064">
    <property type="entry name" value="Head domain of nucleotide exchange factor GrpE"/>
    <property type="match status" value="1"/>
</dbReference>
<evidence type="ECO:0000256" key="6">
    <source>
        <dbReference type="SAM" id="MobiDB-lite"/>
    </source>
</evidence>
<comment type="function">
    <text evidence="3 4">Participates actively in the response to hyperosmotic and heat shock by preventing the aggregation of stress-denatured proteins, in association with DnaK and GrpE. It is the nucleotide exchange factor for DnaK and may function as a thermosensor. Unfolded proteins bind initially to DnaJ; upon interaction with the DnaJ-bound protein, DnaK hydrolyzes its bound ATP, resulting in the formation of a stable complex. GrpE releases ADP from DnaK; ATP binding to DnaK triggers the release of the substrate protein, thus completing the reaction cycle. Several rounds of ATP-dependent interactions between DnaJ, DnaK and GrpE are required for fully efficient folding.</text>
</comment>
<organism evidence="7 8">
    <name type="scientific">candidate division GN15 bacterium</name>
    <dbReference type="NCBI Taxonomy" id="2072418"/>
    <lineage>
        <taxon>Bacteria</taxon>
        <taxon>candidate division GN15</taxon>
    </lineage>
</organism>
<dbReference type="EMBL" id="PQAP01000001">
    <property type="protein sequence ID" value="PWB76425.1"/>
    <property type="molecule type" value="Genomic_DNA"/>
</dbReference>
<dbReference type="Pfam" id="PF01025">
    <property type="entry name" value="GrpE"/>
    <property type="match status" value="1"/>
</dbReference>
<comment type="subunit">
    <text evidence="3">Homodimer.</text>
</comment>
<gene>
    <name evidence="3 7" type="primary">grpE</name>
    <name evidence="7" type="ORF">C3F09_00200</name>
</gene>
<dbReference type="InterPro" id="IPR009012">
    <property type="entry name" value="GrpE_head"/>
</dbReference>
<evidence type="ECO:0000256" key="1">
    <source>
        <dbReference type="ARBA" id="ARBA00009054"/>
    </source>
</evidence>
<dbReference type="GO" id="GO:0051087">
    <property type="term" value="F:protein-folding chaperone binding"/>
    <property type="evidence" value="ECO:0007669"/>
    <property type="project" value="InterPro"/>
</dbReference>
<dbReference type="Proteomes" id="UP000250918">
    <property type="component" value="Unassembled WGS sequence"/>
</dbReference>
<dbReference type="PANTHER" id="PTHR21237">
    <property type="entry name" value="GRPE PROTEIN"/>
    <property type="match status" value="1"/>
</dbReference>
<evidence type="ECO:0000313" key="8">
    <source>
        <dbReference type="Proteomes" id="UP000250918"/>
    </source>
</evidence>
<reference evidence="7 8" key="1">
    <citation type="journal article" date="2018" name="ISME J.">
        <title>A methanotrophic archaeon couples anaerobic oxidation of methane to Fe(III) reduction.</title>
        <authorList>
            <person name="Cai C."/>
            <person name="Leu A.O."/>
            <person name="Xie G.J."/>
            <person name="Guo J."/>
            <person name="Feng Y."/>
            <person name="Zhao J.X."/>
            <person name="Tyson G.W."/>
            <person name="Yuan Z."/>
            <person name="Hu S."/>
        </authorList>
    </citation>
    <scope>NUCLEOTIDE SEQUENCE [LARGE SCALE GENOMIC DNA]</scope>
    <source>
        <strain evidence="7">FeB_12</strain>
    </source>
</reference>
<dbReference type="GO" id="GO:0005737">
    <property type="term" value="C:cytoplasm"/>
    <property type="evidence" value="ECO:0007669"/>
    <property type="project" value="UniProtKB-SubCell"/>
</dbReference>
<proteinExistence type="inferred from homology"/>
<dbReference type="Gene3D" id="3.90.20.20">
    <property type="match status" value="1"/>
</dbReference>
<dbReference type="InterPro" id="IPR000740">
    <property type="entry name" value="GrpE"/>
</dbReference>
<dbReference type="Gene3D" id="2.30.22.10">
    <property type="entry name" value="Head domain of nucleotide exchange factor GrpE"/>
    <property type="match status" value="1"/>
</dbReference>
<dbReference type="AlphaFoldDB" id="A0A855X724"/>
<dbReference type="GO" id="GO:0051082">
    <property type="term" value="F:unfolded protein binding"/>
    <property type="evidence" value="ECO:0007669"/>
    <property type="project" value="TreeGrafter"/>
</dbReference>
<evidence type="ECO:0000256" key="3">
    <source>
        <dbReference type="HAMAP-Rule" id="MF_01151"/>
    </source>
</evidence>
<evidence type="ECO:0000256" key="5">
    <source>
        <dbReference type="RuleBase" id="RU004478"/>
    </source>
</evidence>
<dbReference type="HAMAP" id="MF_01151">
    <property type="entry name" value="GrpE"/>
    <property type="match status" value="1"/>
</dbReference>
<feature type="region of interest" description="Disordered" evidence="6">
    <location>
        <begin position="22"/>
        <end position="55"/>
    </location>
</feature>
<keyword evidence="2 3" id="KW-0143">Chaperone</keyword>
<dbReference type="CDD" id="cd00446">
    <property type="entry name" value="GrpE"/>
    <property type="match status" value="1"/>
</dbReference>
<accession>A0A855X724</accession>
<dbReference type="SUPFAM" id="SSF58014">
    <property type="entry name" value="Coiled-coil domain of nucleotide exchange factor GrpE"/>
    <property type="match status" value="1"/>
</dbReference>
<name>A0A855X724_9BACT</name>
<dbReference type="GO" id="GO:0000774">
    <property type="term" value="F:adenyl-nucleotide exchange factor activity"/>
    <property type="evidence" value="ECO:0007669"/>
    <property type="project" value="InterPro"/>
</dbReference>
<evidence type="ECO:0000256" key="2">
    <source>
        <dbReference type="ARBA" id="ARBA00023186"/>
    </source>
</evidence>
<comment type="similarity">
    <text evidence="1 3 5">Belongs to the GrpE family.</text>
</comment>
<dbReference type="PROSITE" id="PS01071">
    <property type="entry name" value="GRPE"/>
    <property type="match status" value="1"/>
</dbReference>
<evidence type="ECO:0000256" key="4">
    <source>
        <dbReference type="RuleBase" id="RU000639"/>
    </source>
</evidence>
<dbReference type="GO" id="GO:0042803">
    <property type="term" value="F:protein homodimerization activity"/>
    <property type="evidence" value="ECO:0007669"/>
    <property type="project" value="InterPro"/>
</dbReference>
<dbReference type="PRINTS" id="PR00773">
    <property type="entry name" value="GRPEPROTEIN"/>
</dbReference>
<dbReference type="GO" id="GO:0006457">
    <property type="term" value="P:protein folding"/>
    <property type="evidence" value="ECO:0007669"/>
    <property type="project" value="InterPro"/>
</dbReference>
<keyword evidence="3 4" id="KW-0346">Stress response</keyword>
<comment type="caution">
    <text evidence="7">The sequence shown here is derived from an EMBL/GenBank/DDBJ whole genome shotgun (WGS) entry which is preliminary data.</text>
</comment>
<protein>
    <recommendedName>
        <fullName evidence="3 4">Protein GrpE</fullName>
    </recommendedName>
    <alternativeName>
        <fullName evidence="3">HSP-70 cofactor</fullName>
    </alternativeName>
</protein>